<feature type="domain" description="Chlorhexidine efflux transporter" evidence="3">
    <location>
        <begin position="106"/>
        <end position="168"/>
    </location>
</feature>
<accession>A0ABY8H3K4</accession>
<feature type="region of interest" description="Disordered" evidence="1">
    <location>
        <begin position="1"/>
        <end position="25"/>
    </location>
</feature>
<keyword evidence="2" id="KW-0812">Transmembrane</keyword>
<feature type="transmembrane region" description="Helical" evidence="2">
    <location>
        <begin position="141"/>
        <end position="161"/>
    </location>
</feature>
<dbReference type="NCBIfam" id="NF033664">
    <property type="entry name" value="PACE_transport"/>
    <property type="match status" value="1"/>
</dbReference>
<keyword evidence="2" id="KW-1133">Transmembrane helix</keyword>
<organism evidence="4 5">
    <name type="scientific">Citricoccus muralis</name>
    <dbReference type="NCBI Taxonomy" id="169134"/>
    <lineage>
        <taxon>Bacteria</taxon>
        <taxon>Bacillati</taxon>
        <taxon>Actinomycetota</taxon>
        <taxon>Actinomycetes</taxon>
        <taxon>Micrococcales</taxon>
        <taxon>Micrococcaceae</taxon>
        <taxon>Citricoccus</taxon>
    </lineage>
</organism>
<dbReference type="RefSeq" id="WP_278156667.1">
    <property type="nucleotide sequence ID" value="NZ_CP121252.1"/>
</dbReference>
<feature type="transmembrane region" description="Helical" evidence="2">
    <location>
        <begin position="115"/>
        <end position="135"/>
    </location>
</feature>
<dbReference type="Proteomes" id="UP001219037">
    <property type="component" value="Chromosome"/>
</dbReference>
<dbReference type="Pfam" id="PF05232">
    <property type="entry name" value="BTP"/>
    <property type="match status" value="2"/>
</dbReference>
<evidence type="ECO:0000256" key="1">
    <source>
        <dbReference type="SAM" id="MobiDB-lite"/>
    </source>
</evidence>
<feature type="transmembrane region" description="Helical" evidence="2">
    <location>
        <begin position="44"/>
        <end position="65"/>
    </location>
</feature>
<feature type="domain" description="Chlorhexidine efflux transporter" evidence="3">
    <location>
        <begin position="38"/>
        <end position="100"/>
    </location>
</feature>
<evidence type="ECO:0000259" key="3">
    <source>
        <dbReference type="Pfam" id="PF05232"/>
    </source>
</evidence>
<reference evidence="4 5" key="1">
    <citation type="submission" date="2023-04" db="EMBL/GenBank/DDBJ databases">
        <title>Funneling lignin-derived compounds into biodiesel using alkali-halophilic Citricoccus sp. P2.</title>
        <authorList>
            <person name="Luo C.-B."/>
        </authorList>
    </citation>
    <scope>NUCLEOTIDE SEQUENCE [LARGE SCALE GENOMIC DNA]</scope>
    <source>
        <strain evidence="4 5">P2</strain>
    </source>
</reference>
<keyword evidence="2" id="KW-0472">Membrane</keyword>
<protein>
    <submittedName>
        <fullName evidence="4">PACE efflux transporter</fullName>
    </submittedName>
</protein>
<dbReference type="InterPro" id="IPR007896">
    <property type="entry name" value="BTP_bacteria"/>
</dbReference>
<proteinExistence type="predicted"/>
<dbReference type="EMBL" id="CP121252">
    <property type="protein sequence ID" value="WFP15710.1"/>
    <property type="molecule type" value="Genomic_DNA"/>
</dbReference>
<keyword evidence="5" id="KW-1185">Reference proteome</keyword>
<gene>
    <name evidence="4" type="ORF">P8192_09900</name>
</gene>
<evidence type="ECO:0000313" key="5">
    <source>
        <dbReference type="Proteomes" id="UP001219037"/>
    </source>
</evidence>
<sequence>MKLSVDSAPSGAPATTQPDVPLGPGGRPALIGRRVFTRPVTRRVVYAVVFEALAIAFTTLLLVATGQSAQGSLVVGVVSSVVALTWNLIFNTIFEFWERRSGTSGRPWWVRALHAVTFELGLMMILIPLIAWILSISLLQALVLEAGLLVFFLIYTAVYAWSFDRVFGLPDAAQTAPASG</sequence>
<name>A0ABY8H3K4_9MICC</name>
<feature type="transmembrane region" description="Helical" evidence="2">
    <location>
        <begin position="71"/>
        <end position="94"/>
    </location>
</feature>
<evidence type="ECO:0000313" key="4">
    <source>
        <dbReference type="EMBL" id="WFP15710.1"/>
    </source>
</evidence>
<evidence type="ECO:0000256" key="2">
    <source>
        <dbReference type="SAM" id="Phobius"/>
    </source>
</evidence>
<dbReference type="InterPro" id="IPR058208">
    <property type="entry name" value="PACE"/>
</dbReference>